<dbReference type="AlphaFoldDB" id="A0A3D2XAM4"/>
<dbReference type="PANTHER" id="PTHR36848:SF2">
    <property type="entry name" value="SECRETED PROTEIN"/>
    <property type="match status" value="1"/>
</dbReference>
<dbReference type="GO" id="GO:0016787">
    <property type="term" value="F:hydrolase activity"/>
    <property type="evidence" value="ECO:0007669"/>
    <property type="project" value="UniProtKB-KW"/>
</dbReference>
<sequence>MEVRMKSFIKELIEQKEDNYILPFFWQHGESEGKLREYMEAIHSCGIRAVCVEARPHPDYLGSGWWHDMDIIIDEAKKRDMKLWILDDAHFPTGYAAGKIAESEDKYCKQYISRKFIDVSGPTPEVEVSLAAMMMPIMLPSGLNLEMFGMSSEKKRYFTDDRILSIRAYQMDRDSSLIGEGIDLTTNIVNGKLIWDVPQGTWRINVLFITRNGEGRCDYISMVDRDSCRIQIDAVYEPHYEHYKEEFGKTIAGFFSDEPCLGNSIGYNFDESIGKKKAPLPWSSQLEKMLEEKLGKEYLPYYPALWTDMSDEKVNARVRYAYMDCVTRLVEENFSRQIGQWCEERGVEYIGHIVEDNNQHSRLGSSQGHFFRSMMGQHMSGIDNIGDQVLPGGENYKREALLGADKDGEFYHYELGKLGSSFAHIDPKKQGRAMCEIFGAYGWRLGIRMMKYLMDHFLVRGINVYVPHAFSPKDFPDSDCPPHFYAGGEDPQFNYFKKLMHYTNRMCHLLNGGTHIAPAAVLYHGEAEWTGGCMFNQKVARELLESQIDFDILPSDVFADMSAYNAAFDGCLQVNGESYDCFIVPYAEFVTKEVAEFAGTASKKGFPVFFVQGLPEGICNIDKQEEEKQLLDGLSECIVVSLEALSKTLKDNRLFEISSDNQFDALRYYHYRKDQTEIYMFSNESIGKEYNGWITVKSKGEVSLYDAMDNRIIPAEYRNTEDGTSIHIRLTPYQSVVALFDDLKEVEEQGDFKAKPGYRLDAAWRISSAEVSRYPEFHPVEVTTELRSMGRVLPAFSGYLRYESEFIYDRMPTGKELLHITDVYEGAEVWLNGHCLGMKICPPYQFPLGEALRTGENHIRIEVATTLDRKVKSLPQDMRSLMFYSKITEPTGIVGSVEIWS</sequence>
<keyword evidence="1" id="KW-0378">Hydrolase</keyword>
<dbReference type="InterPro" id="IPR008979">
    <property type="entry name" value="Galactose-bd-like_sf"/>
</dbReference>
<proteinExistence type="predicted"/>
<reference evidence="1 2" key="1">
    <citation type="journal article" date="2018" name="Nat. Biotechnol.">
        <title>A standardized bacterial taxonomy based on genome phylogeny substantially revises the tree of life.</title>
        <authorList>
            <person name="Parks D.H."/>
            <person name="Chuvochina M."/>
            <person name="Waite D.W."/>
            <person name="Rinke C."/>
            <person name="Skarshewski A."/>
            <person name="Chaumeil P.A."/>
            <person name="Hugenholtz P."/>
        </authorList>
    </citation>
    <scope>NUCLEOTIDE SEQUENCE [LARGE SCALE GENOMIC DNA]</scope>
    <source>
        <strain evidence="1">UBA11728</strain>
    </source>
</reference>
<dbReference type="PANTHER" id="PTHR36848">
    <property type="entry name" value="DNA-BINDING PROTEIN (PUTATIVE SECRETED PROTEIN)-RELATED"/>
    <property type="match status" value="1"/>
</dbReference>
<organism evidence="1 2">
    <name type="scientific">Lachnoclostridium phytofermentans</name>
    <dbReference type="NCBI Taxonomy" id="66219"/>
    <lineage>
        <taxon>Bacteria</taxon>
        <taxon>Bacillati</taxon>
        <taxon>Bacillota</taxon>
        <taxon>Clostridia</taxon>
        <taxon>Lachnospirales</taxon>
        <taxon>Lachnospiraceae</taxon>
    </lineage>
</organism>
<evidence type="ECO:0000313" key="2">
    <source>
        <dbReference type="Proteomes" id="UP000262969"/>
    </source>
</evidence>
<gene>
    <name evidence="1" type="ORF">DHW61_14405</name>
</gene>
<accession>A0A3D2XAM4</accession>
<dbReference type="Proteomes" id="UP000262969">
    <property type="component" value="Unassembled WGS sequence"/>
</dbReference>
<dbReference type="EMBL" id="DPVV01000480">
    <property type="protein sequence ID" value="HCL03575.1"/>
    <property type="molecule type" value="Genomic_DNA"/>
</dbReference>
<dbReference type="InterPro" id="IPR053161">
    <property type="entry name" value="Ulvan_degrading_GH"/>
</dbReference>
<dbReference type="SUPFAM" id="SSF49785">
    <property type="entry name" value="Galactose-binding domain-like"/>
    <property type="match status" value="1"/>
</dbReference>
<evidence type="ECO:0000313" key="1">
    <source>
        <dbReference type="EMBL" id="HCL03575.1"/>
    </source>
</evidence>
<dbReference type="Gene3D" id="2.60.120.260">
    <property type="entry name" value="Galactose-binding domain-like"/>
    <property type="match status" value="1"/>
</dbReference>
<protein>
    <submittedName>
        <fullName evidence="1">Glycoside hydrolase family 2</fullName>
    </submittedName>
</protein>
<dbReference type="Pfam" id="PF17132">
    <property type="entry name" value="Glyco_hydro_106"/>
    <property type="match status" value="1"/>
</dbReference>
<comment type="caution">
    <text evidence="1">The sequence shown here is derived from an EMBL/GenBank/DDBJ whole genome shotgun (WGS) entry which is preliminary data.</text>
</comment>
<name>A0A3D2XAM4_9FIRM</name>